<name>A0AAU1HR69_9ACTN</name>
<accession>A0AAU1HR69</accession>
<sequence length="429" mass="45946">MKHRGRHRRRKQGRAVRAFLAGTALALTAAATMISASQATVGDNPGALEPLTRAADTRALRLQEQPVPQATLDELAAGMGKPVGVRAVLETADHSLRRADGCTAAQRTALPVAPTATRTYCWDAADTRAWRAGAVTTSGDADDDGWWNDNRVLLSGWSQGSADRGLARVSFVDANDLARLRYASALLVVPVDGGRDYRALSSRLSGMVWYQDKLLVTASDGLYVYDMNRVQRTTVDSAAVGRVDEGWSAHGYRFVLPAVGSYRLTGGSAAPRLGGISLDRSTAPDSLVASEWTAADSDRPARLWRYDFSKDPARPGLPAVDATGAVRTVEAYETEASGIEGVLSHRATGADRSDWYLGRAPAPTDRHGSLWRQDTEGAEATRCGSESAPRCWGAEAGPLSYWEATGEVWSQSGRTLFAVPLESIDEALG</sequence>
<evidence type="ECO:0000256" key="1">
    <source>
        <dbReference type="SAM" id="SignalP"/>
    </source>
</evidence>
<feature type="signal peptide" evidence="1">
    <location>
        <begin position="1"/>
        <end position="26"/>
    </location>
</feature>
<gene>
    <name evidence="2" type="ORF">OG477_07785</name>
</gene>
<proteinExistence type="predicted"/>
<organism evidence="2">
    <name type="scientific">Streptomyces sp. NBC_00180</name>
    <dbReference type="NCBI Taxonomy" id="2903632"/>
    <lineage>
        <taxon>Bacteria</taxon>
        <taxon>Bacillati</taxon>
        <taxon>Actinomycetota</taxon>
        <taxon>Actinomycetes</taxon>
        <taxon>Kitasatosporales</taxon>
        <taxon>Streptomycetaceae</taxon>
        <taxon>Streptomyces</taxon>
    </lineage>
</organism>
<evidence type="ECO:0000313" key="2">
    <source>
        <dbReference type="EMBL" id="WTP85264.1"/>
    </source>
</evidence>
<protein>
    <recommendedName>
        <fullName evidence="3">Secreted protein</fullName>
    </recommendedName>
</protein>
<feature type="chain" id="PRO_5043815721" description="Secreted protein" evidence="1">
    <location>
        <begin position="27"/>
        <end position="429"/>
    </location>
</feature>
<keyword evidence="1" id="KW-0732">Signal</keyword>
<reference evidence="2" key="1">
    <citation type="submission" date="2022-10" db="EMBL/GenBank/DDBJ databases">
        <title>The complete genomes of actinobacterial strains from the NBC collection.</title>
        <authorList>
            <person name="Joergensen T.S."/>
            <person name="Alvarez Arevalo M."/>
            <person name="Sterndorff E.B."/>
            <person name="Faurdal D."/>
            <person name="Vuksanovic O."/>
            <person name="Mourched A.-S."/>
            <person name="Charusanti P."/>
            <person name="Shaw S."/>
            <person name="Blin K."/>
            <person name="Weber T."/>
        </authorList>
    </citation>
    <scope>NUCLEOTIDE SEQUENCE</scope>
    <source>
        <strain evidence="2">NBC 00180</strain>
    </source>
</reference>
<evidence type="ECO:0008006" key="3">
    <source>
        <dbReference type="Google" id="ProtNLM"/>
    </source>
</evidence>
<dbReference type="AlphaFoldDB" id="A0AAU1HR69"/>
<dbReference type="EMBL" id="CP108140">
    <property type="protein sequence ID" value="WTP85264.1"/>
    <property type="molecule type" value="Genomic_DNA"/>
</dbReference>